<keyword evidence="1" id="KW-1133">Transmembrane helix</keyword>
<reference evidence="2 3" key="1">
    <citation type="submission" date="2016-09" db="EMBL/GenBank/DDBJ databases">
        <title>Phylogenomics of Achromobacter.</title>
        <authorList>
            <person name="Jeukens J."/>
            <person name="Freschi L."/>
            <person name="Vincent A.T."/>
            <person name="Emond-Rheault J.-G."/>
            <person name="Kukavica-Ibrulj I."/>
            <person name="Charette S.J."/>
            <person name="Levesque R.C."/>
        </authorList>
    </citation>
    <scope>NUCLEOTIDE SEQUENCE [LARGE SCALE GENOMIC DNA]</scope>
    <source>
        <strain evidence="2 3">AUS488</strain>
    </source>
</reference>
<gene>
    <name evidence="2" type="ORF">BIZ92_22165</name>
</gene>
<sequence>MALLVLLLAAITAPGAWGRAWAPGQYGLAMRVGALVLLAGLLWRYHRSAPRAAVASALWADIERRRVARMGLHVREALAQARNRHLAQQAEMQARWPVPGQAPVPAARYTAVDITLEDAVRSGDRILYFRARWRDDGPGQFEGRYTEYGDCAYDGREVDPATARRARLASLGLALRERATYGLLAPYALALLAMAACARGLLAA</sequence>
<keyword evidence="1" id="KW-0472">Membrane</keyword>
<dbReference type="EMBL" id="MJMN01000007">
    <property type="protein sequence ID" value="OMG90347.1"/>
    <property type="molecule type" value="Genomic_DNA"/>
</dbReference>
<protein>
    <submittedName>
        <fullName evidence="2">Uncharacterized protein</fullName>
    </submittedName>
</protein>
<name>A0A1R1JWN8_ALCXX</name>
<evidence type="ECO:0000313" key="2">
    <source>
        <dbReference type="EMBL" id="OMG90347.1"/>
    </source>
</evidence>
<feature type="transmembrane region" description="Helical" evidence="1">
    <location>
        <begin position="181"/>
        <end position="202"/>
    </location>
</feature>
<feature type="transmembrane region" description="Helical" evidence="1">
    <location>
        <begin position="28"/>
        <end position="45"/>
    </location>
</feature>
<comment type="caution">
    <text evidence="2">The sequence shown here is derived from an EMBL/GenBank/DDBJ whole genome shotgun (WGS) entry which is preliminary data.</text>
</comment>
<proteinExistence type="predicted"/>
<evidence type="ECO:0000256" key="1">
    <source>
        <dbReference type="SAM" id="Phobius"/>
    </source>
</evidence>
<accession>A0A1R1JWN8</accession>
<dbReference type="Proteomes" id="UP000187251">
    <property type="component" value="Unassembled WGS sequence"/>
</dbReference>
<dbReference type="AlphaFoldDB" id="A0A1R1JWN8"/>
<keyword evidence="1" id="KW-0812">Transmembrane</keyword>
<evidence type="ECO:0000313" key="3">
    <source>
        <dbReference type="Proteomes" id="UP000187251"/>
    </source>
</evidence>
<organism evidence="2 3">
    <name type="scientific">Alcaligenes xylosoxydans xylosoxydans</name>
    <name type="common">Achromobacter xylosoxidans</name>
    <dbReference type="NCBI Taxonomy" id="85698"/>
    <lineage>
        <taxon>Bacteria</taxon>
        <taxon>Pseudomonadati</taxon>
        <taxon>Pseudomonadota</taxon>
        <taxon>Betaproteobacteria</taxon>
        <taxon>Burkholderiales</taxon>
        <taxon>Alcaligenaceae</taxon>
        <taxon>Achromobacter</taxon>
    </lineage>
</organism>